<accession>A0ABU8KBQ2</accession>
<dbReference type="EMBL" id="JAPYKO010000008">
    <property type="protein sequence ID" value="MEI9403153.1"/>
    <property type="molecule type" value="Genomic_DNA"/>
</dbReference>
<reference evidence="1 2" key="1">
    <citation type="submission" date="2022-12" db="EMBL/GenBank/DDBJ databases">
        <authorList>
            <person name="Muema E."/>
        </authorList>
    </citation>
    <scope>NUCLEOTIDE SEQUENCE [LARGE SCALE GENOMIC DNA]</scope>
    <source>
        <strain evidence="2">1330</strain>
    </source>
</reference>
<keyword evidence="2" id="KW-1185">Reference proteome</keyword>
<proteinExistence type="predicted"/>
<dbReference type="Proteomes" id="UP001366503">
    <property type="component" value="Unassembled WGS sequence"/>
</dbReference>
<comment type="caution">
    <text evidence="1">The sequence shown here is derived from an EMBL/GenBank/DDBJ whole genome shotgun (WGS) entry which is preliminary data.</text>
</comment>
<evidence type="ECO:0000313" key="1">
    <source>
        <dbReference type="EMBL" id="MEI9403153.1"/>
    </source>
</evidence>
<protein>
    <submittedName>
        <fullName evidence="1">Uncharacterized protein</fullName>
    </submittedName>
</protein>
<evidence type="ECO:0000313" key="2">
    <source>
        <dbReference type="Proteomes" id="UP001366503"/>
    </source>
</evidence>
<sequence>MSGIIIDQLERLKTAKGKELLAEDRLEDVKVTSVAPPPIPSDERIKIEVGEDGAPKVTVRKP</sequence>
<organism evidence="1 2">
    <name type="scientific">Mesorhizobium argentiipisi</name>
    <dbReference type="NCBI Taxonomy" id="3015175"/>
    <lineage>
        <taxon>Bacteria</taxon>
        <taxon>Pseudomonadati</taxon>
        <taxon>Pseudomonadota</taxon>
        <taxon>Alphaproteobacteria</taxon>
        <taxon>Hyphomicrobiales</taxon>
        <taxon>Phyllobacteriaceae</taxon>
        <taxon>Mesorhizobium</taxon>
    </lineage>
</organism>
<dbReference type="RefSeq" id="WP_337093569.1">
    <property type="nucleotide sequence ID" value="NZ_JAPYKO010000008.1"/>
</dbReference>
<gene>
    <name evidence="1" type="ORF">O7A05_13405</name>
</gene>
<name>A0ABU8KBQ2_9HYPH</name>